<accession>A0A445MJ48</accession>
<dbReference type="Pfam" id="PF21034">
    <property type="entry name" value="BCAS3_WD40"/>
    <property type="match status" value="1"/>
</dbReference>
<proteinExistence type="predicted"/>
<dbReference type="InterPro" id="IPR048382">
    <property type="entry name" value="BCAS3_WD40"/>
</dbReference>
<gene>
    <name evidence="3" type="ORF">BHM03_00033075</name>
</gene>
<dbReference type="Proteomes" id="UP000290560">
    <property type="component" value="Unassembled WGS sequence"/>
</dbReference>
<dbReference type="GO" id="GO:0042594">
    <property type="term" value="P:response to starvation"/>
    <property type="evidence" value="ECO:0007669"/>
    <property type="project" value="TreeGrafter"/>
</dbReference>
<organism evidence="3">
    <name type="scientific">Ensete ventricosum</name>
    <name type="common">Abyssinian banana</name>
    <name type="synonym">Musa ensete</name>
    <dbReference type="NCBI Taxonomy" id="4639"/>
    <lineage>
        <taxon>Eukaryota</taxon>
        <taxon>Viridiplantae</taxon>
        <taxon>Streptophyta</taxon>
        <taxon>Embryophyta</taxon>
        <taxon>Tracheophyta</taxon>
        <taxon>Spermatophyta</taxon>
        <taxon>Magnoliopsida</taxon>
        <taxon>Liliopsida</taxon>
        <taxon>Zingiberales</taxon>
        <taxon>Musaceae</taxon>
        <taxon>Ensete</taxon>
    </lineage>
</organism>
<dbReference type="AlphaFoldDB" id="A0A445MJ48"/>
<evidence type="ECO:0000259" key="2">
    <source>
        <dbReference type="Pfam" id="PF21034"/>
    </source>
</evidence>
<feature type="compositionally biased region" description="Polar residues" evidence="1">
    <location>
        <begin position="354"/>
        <end position="365"/>
    </location>
</feature>
<dbReference type="PANTHER" id="PTHR13268:SF7">
    <property type="entry name" value="AUTOPHAGY-RELATED PROTEIN 18F"/>
    <property type="match status" value="1"/>
</dbReference>
<dbReference type="GO" id="GO:0006914">
    <property type="term" value="P:autophagy"/>
    <property type="evidence" value="ECO:0007669"/>
    <property type="project" value="InterPro"/>
</dbReference>
<dbReference type="PANTHER" id="PTHR13268">
    <property type="entry name" value="BREAST CARCINOMA AMPLIFIED SEQUENCE 3"/>
    <property type="match status" value="1"/>
</dbReference>
<sequence>MRNDVQKPQGDGVPRNHRNGSSNEFLSVRSLSNCMRIVSSAASNVASSVRKAGVSIVSSIANGHDDAGHDQVVHSDFPYPLLKVLWAGFDKLEMEGDVHRQVLLLGYGSGFQVWDVEQADDVRQLACRHDFPACFLQMQKKPIALEGLVDRFAGVRPVLIVVGDEYVNGNFNNFDGFSFSSNRSFGGRQEMGSDSSLATYAHFYSLRTHEYEHVLKFYSAVLSVRCSPRVIAVCQTSQIQCLNAATLKREYTIVTNPVASASVVSGSIGYGPLAVGTRWLAYSGIPVPVSSNCPVSAQDVSPATVNPSRGSLMAHFARESSKTLTAGLVTLGDMGLTTLSKYYTEYVGDNNGVTVHGNSNSNSNKTMHREPANMENDAMV</sequence>
<evidence type="ECO:0000313" key="3">
    <source>
        <dbReference type="EMBL" id="RZR74171.1"/>
    </source>
</evidence>
<dbReference type="InterPro" id="IPR045142">
    <property type="entry name" value="BCAS3-like"/>
</dbReference>
<protein>
    <recommendedName>
        <fullName evidence="2">BCAS3 WD40 domain-containing protein</fullName>
    </recommendedName>
</protein>
<evidence type="ECO:0000256" key="1">
    <source>
        <dbReference type="SAM" id="MobiDB-lite"/>
    </source>
</evidence>
<dbReference type="GO" id="GO:0005737">
    <property type="term" value="C:cytoplasm"/>
    <property type="evidence" value="ECO:0007669"/>
    <property type="project" value="TreeGrafter"/>
</dbReference>
<dbReference type="EMBL" id="KV876139">
    <property type="protein sequence ID" value="RZR74171.1"/>
    <property type="molecule type" value="Genomic_DNA"/>
</dbReference>
<reference evidence="3" key="1">
    <citation type="journal article" date="2018" name="Data Brief">
        <title>Genome sequence data from 17 accessions of Ensete ventricosum, a staple food crop for millions in Ethiopia.</title>
        <authorList>
            <person name="Yemataw Z."/>
            <person name="Muzemil S."/>
            <person name="Ambachew D."/>
            <person name="Tripathi L."/>
            <person name="Tesfaye K."/>
            <person name="Chala A."/>
            <person name="Farbos A."/>
            <person name="O'Neill P."/>
            <person name="Moore K."/>
            <person name="Grant M."/>
            <person name="Studholme D.J."/>
        </authorList>
    </citation>
    <scope>NUCLEOTIDE SEQUENCE [LARGE SCALE GENOMIC DNA]</scope>
    <source>
        <tissue evidence="3">Leaf</tissue>
    </source>
</reference>
<feature type="domain" description="BCAS3 WD40" evidence="2">
    <location>
        <begin position="189"/>
        <end position="360"/>
    </location>
</feature>
<feature type="region of interest" description="Disordered" evidence="1">
    <location>
        <begin position="354"/>
        <end position="380"/>
    </location>
</feature>
<feature type="region of interest" description="Disordered" evidence="1">
    <location>
        <begin position="1"/>
        <end position="23"/>
    </location>
</feature>
<name>A0A445MJ48_ENSVE</name>